<name>A0A835YL91_9STRA</name>
<feature type="region of interest" description="Disordered" evidence="1">
    <location>
        <begin position="163"/>
        <end position="189"/>
    </location>
</feature>
<proteinExistence type="predicted"/>
<evidence type="ECO:0000313" key="2">
    <source>
        <dbReference type="EMBL" id="KAG5175897.1"/>
    </source>
</evidence>
<organism evidence="2 3">
    <name type="scientific">Tribonema minus</name>
    <dbReference type="NCBI Taxonomy" id="303371"/>
    <lineage>
        <taxon>Eukaryota</taxon>
        <taxon>Sar</taxon>
        <taxon>Stramenopiles</taxon>
        <taxon>Ochrophyta</taxon>
        <taxon>PX clade</taxon>
        <taxon>Xanthophyceae</taxon>
        <taxon>Tribonematales</taxon>
        <taxon>Tribonemataceae</taxon>
        <taxon>Tribonema</taxon>
    </lineage>
</organism>
<sequence>MLSALKHKLQEVRRSTLEAVSPVIGRSAEDGGGGASGYGLPSPSQHRRAAQRQQDLARFQALYSHTRQVFAEWLEDDLEQDEVWGGGAALRRLVETIGDLGLLADDAPGDAARRLDDSSAHADALRMAQILAREDAAWYRYSRILAREDAAWYSCGGDAADATQQRGHGRSNSGGFSGGSGGGGGGGDAEWDDAPLHDASLATRPCLSWFLETRATCALCELEATRVLCELACEDRPAGTLALVLEMLACTLDAVERWMLACTLDAVERWMLACTLDTVESAHIHMAISRLIRTASAYSVAAVAGGGAVSHSNAKRQRALTLSPSANLRKCHSVKALAQLLCSVWRKLKEEPVQTAFFLQRDNVHQARLDEFQALLPLLHAPGETGAFAREALLVAVGVEHKSSHMFMARDSSLCTDLVDGVLMSYEALPKTLAEMRPAAPAPPTSSISSTLTHIASSPSRLTMNSGHGGSRPSSLTKKRGSMSSMAGLVRWQADAPPSPESAARKSTQTSPVPARHVSAKSSMSFNSVAGAANLSASSRPAGPHPALQELLSQLRLCNAVATAAAPVGAALTQPGGAVAGGVTQVLCSSLRAAFLAAALRPELLSVNLLSQGGGARSASVVALLSRVVAELTAAGSAFVPAAGRVSSAAQPLAPAAALPHGQTCAEPNDVDGATALGAPLLSCVIEFLCTARGKRLSSARVSVRIGL</sequence>
<feature type="compositionally biased region" description="Polar residues" evidence="1">
    <location>
        <begin position="459"/>
        <end position="476"/>
    </location>
</feature>
<dbReference type="Proteomes" id="UP000664859">
    <property type="component" value="Unassembled WGS sequence"/>
</dbReference>
<dbReference type="AlphaFoldDB" id="A0A835YL91"/>
<gene>
    <name evidence="2" type="ORF">JKP88DRAFT_337148</name>
</gene>
<dbReference type="InterPro" id="IPR019384">
    <property type="entry name" value="FHIP"/>
</dbReference>
<keyword evidence="3" id="KW-1185">Reference proteome</keyword>
<feature type="region of interest" description="Disordered" evidence="1">
    <location>
        <begin position="437"/>
        <end position="520"/>
    </location>
</feature>
<protein>
    <submittedName>
        <fullName evidence="2">Uncharacterized protein</fullName>
    </submittedName>
</protein>
<evidence type="ECO:0000256" key="1">
    <source>
        <dbReference type="SAM" id="MobiDB-lite"/>
    </source>
</evidence>
<evidence type="ECO:0000313" key="3">
    <source>
        <dbReference type="Proteomes" id="UP000664859"/>
    </source>
</evidence>
<feature type="compositionally biased region" description="Gly residues" evidence="1">
    <location>
        <begin position="175"/>
        <end position="188"/>
    </location>
</feature>
<comment type="caution">
    <text evidence="2">The sequence shown here is derived from an EMBL/GenBank/DDBJ whole genome shotgun (WGS) entry which is preliminary data.</text>
</comment>
<dbReference type="PANTHER" id="PTHR21705:SF11">
    <property type="entry name" value="FHIP FAMILY PROTEIN CG3558"/>
    <property type="match status" value="1"/>
</dbReference>
<dbReference type="EMBL" id="JAFCMP010000544">
    <property type="protein sequence ID" value="KAG5175897.1"/>
    <property type="molecule type" value="Genomic_DNA"/>
</dbReference>
<feature type="region of interest" description="Disordered" evidence="1">
    <location>
        <begin position="23"/>
        <end position="50"/>
    </location>
</feature>
<feature type="compositionally biased region" description="Low complexity" evidence="1">
    <location>
        <begin position="445"/>
        <end position="458"/>
    </location>
</feature>
<dbReference type="Pfam" id="PF10257">
    <property type="entry name" value="RAI16-like"/>
    <property type="match status" value="1"/>
</dbReference>
<dbReference type="PANTHER" id="PTHR21705">
    <property type="entry name" value="RAI16 PROTEIN-RELATED"/>
    <property type="match status" value="1"/>
</dbReference>
<reference evidence="2" key="1">
    <citation type="submission" date="2021-02" db="EMBL/GenBank/DDBJ databases">
        <title>First Annotated Genome of the Yellow-green Alga Tribonema minus.</title>
        <authorList>
            <person name="Mahan K.M."/>
        </authorList>
    </citation>
    <scope>NUCLEOTIDE SEQUENCE</scope>
    <source>
        <strain evidence="2">UTEX B ZZ1240</strain>
    </source>
</reference>
<accession>A0A835YL91</accession>